<proteinExistence type="predicted"/>
<name>A0A261XSI5_9FUNG</name>
<evidence type="ECO:0000313" key="7">
    <source>
        <dbReference type="EMBL" id="OZJ01335.1"/>
    </source>
</evidence>
<dbReference type="SMART" id="SM00544">
    <property type="entry name" value="MA3"/>
    <property type="match status" value="1"/>
</dbReference>
<evidence type="ECO:0000313" key="8">
    <source>
        <dbReference type="Proteomes" id="UP000242875"/>
    </source>
</evidence>
<dbReference type="GO" id="GO:0003723">
    <property type="term" value="F:RNA binding"/>
    <property type="evidence" value="ECO:0007669"/>
    <property type="project" value="TreeGrafter"/>
</dbReference>
<dbReference type="InterPro" id="IPR050781">
    <property type="entry name" value="CWC22_splicing_factor"/>
</dbReference>
<dbReference type="InterPro" id="IPR003891">
    <property type="entry name" value="Initiation_fac_eIF4g_MI"/>
</dbReference>
<reference evidence="7 8" key="1">
    <citation type="journal article" date="2017" name="Mycologia">
        <title>Bifiguratus adelaidae, gen. et sp. nov., a new member of Mucoromycotina in endophytic and soil-dwelling habitats.</title>
        <authorList>
            <person name="Torres-Cruz T.J."/>
            <person name="Billingsley Tobias T.L."/>
            <person name="Almatruk M."/>
            <person name="Hesse C."/>
            <person name="Kuske C.R."/>
            <person name="Desiro A."/>
            <person name="Benucci G.M."/>
            <person name="Bonito G."/>
            <person name="Stajich J.E."/>
            <person name="Dunlap C."/>
            <person name="Arnold A.E."/>
            <person name="Porras-Alfaro A."/>
        </authorList>
    </citation>
    <scope>NUCLEOTIDE SEQUENCE [LARGE SCALE GENOMIC DNA]</scope>
    <source>
        <strain evidence="7 8">AZ0501</strain>
    </source>
</reference>
<dbReference type="PROSITE" id="PS51366">
    <property type="entry name" value="MI"/>
    <property type="match status" value="1"/>
</dbReference>
<keyword evidence="4" id="KW-0539">Nucleus</keyword>
<comment type="caution">
    <text evidence="7">The sequence shown here is derived from an EMBL/GenBank/DDBJ whole genome shotgun (WGS) entry which is preliminary data.</text>
</comment>
<dbReference type="Pfam" id="PF02847">
    <property type="entry name" value="MA3"/>
    <property type="match status" value="1"/>
</dbReference>
<dbReference type="OrthoDB" id="3261518at2759"/>
<accession>A0A261XSI5</accession>
<dbReference type="GO" id="GO:0000398">
    <property type="term" value="P:mRNA splicing, via spliceosome"/>
    <property type="evidence" value="ECO:0007669"/>
    <property type="project" value="TreeGrafter"/>
</dbReference>
<dbReference type="EMBL" id="MVBO01000536">
    <property type="protein sequence ID" value="OZJ01335.1"/>
    <property type="molecule type" value="Genomic_DNA"/>
</dbReference>
<evidence type="ECO:0000256" key="4">
    <source>
        <dbReference type="ARBA" id="ARBA00023242"/>
    </source>
</evidence>
<dbReference type="Gene3D" id="1.25.40.180">
    <property type="match status" value="1"/>
</dbReference>
<dbReference type="PANTHER" id="PTHR18034">
    <property type="entry name" value="CELL CYCLE CONTROL PROTEIN CWF22-RELATED"/>
    <property type="match status" value="1"/>
</dbReference>
<feature type="domain" description="MI" evidence="6">
    <location>
        <begin position="100"/>
        <end position="183"/>
    </location>
</feature>
<comment type="subcellular location">
    <subcellularLocation>
        <location evidence="1">Nucleus</location>
    </subcellularLocation>
</comment>
<feature type="non-terminal residue" evidence="7">
    <location>
        <position position="183"/>
    </location>
</feature>
<dbReference type="PANTHER" id="PTHR18034:SF3">
    <property type="entry name" value="PRE-MRNA-SPLICING FACTOR CWC22 HOMOLOG"/>
    <property type="match status" value="1"/>
</dbReference>
<keyword evidence="8" id="KW-1185">Reference proteome</keyword>
<keyword evidence="3" id="KW-0508">mRNA splicing</keyword>
<dbReference type="GO" id="GO:0071013">
    <property type="term" value="C:catalytic step 2 spliceosome"/>
    <property type="evidence" value="ECO:0007669"/>
    <property type="project" value="TreeGrafter"/>
</dbReference>
<dbReference type="Proteomes" id="UP000242875">
    <property type="component" value="Unassembled WGS sequence"/>
</dbReference>
<keyword evidence="2" id="KW-0507">mRNA processing</keyword>
<protein>
    <recommendedName>
        <fullName evidence="6">MI domain-containing protein</fullName>
    </recommendedName>
</protein>
<dbReference type="AlphaFoldDB" id="A0A261XSI5"/>
<feature type="compositionally biased region" description="Acidic residues" evidence="5">
    <location>
        <begin position="61"/>
        <end position="82"/>
    </location>
</feature>
<evidence type="ECO:0000256" key="1">
    <source>
        <dbReference type="ARBA" id="ARBA00004123"/>
    </source>
</evidence>
<sequence length="183" mass="21567">NNPPLIPDLDLVEEEDQITHRDITLDSEDLETADDLNIFKYDPDYLTHEEEYAKAKKEILGDDDEEDEGDESEEESEEDEVDAVQQRIDIQDETNADIVGLRRSIYLTIMSSVDFEECVHKLLKLDIREGQEIELANMVIECCSQERTYLKFYGLMGERFCRLNRIWAEAFEECFRRNYETIH</sequence>
<gene>
    <name evidence="7" type="ORF">BZG36_05784</name>
</gene>
<organism evidence="7 8">
    <name type="scientific">Bifiguratus adelaidae</name>
    <dbReference type="NCBI Taxonomy" id="1938954"/>
    <lineage>
        <taxon>Eukaryota</taxon>
        <taxon>Fungi</taxon>
        <taxon>Fungi incertae sedis</taxon>
        <taxon>Mucoromycota</taxon>
        <taxon>Mucoromycotina</taxon>
        <taxon>Endogonomycetes</taxon>
        <taxon>Endogonales</taxon>
        <taxon>Endogonales incertae sedis</taxon>
        <taxon>Bifiguratus</taxon>
    </lineage>
</organism>
<evidence type="ECO:0000256" key="5">
    <source>
        <dbReference type="SAM" id="MobiDB-lite"/>
    </source>
</evidence>
<evidence type="ECO:0000256" key="2">
    <source>
        <dbReference type="ARBA" id="ARBA00022664"/>
    </source>
</evidence>
<evidence type="ECO:0000259" key="6">
    <source>
        <dbReference type="PROSITE" id="PS51366"/>
    </source>
</evidence>
<evidence type="ECO:0000256" key="3">
    <source>
        <dbReference type="ARBA" id="ARBA00023187"/>
    </source>
</evidence>
<feature type="region of interest" description="Disordered" evidence="5">
    <location>
        <begin position="52"/>
        <end position="84"/>
    </location>
</feature>
<feature type="non-terminal residue" evidence="7">
    <location>
        <position position="1"/>
    </location>
</feature>